<protein>
    <submittedName>
        <fullName evidence="4">Polar-differentiation response regulator DivK</fullName>
    </submittedName>
</protein>
<feature type="domain" description="Response regulatory" evidence="3">
    <location>
        <begin position="7"/>
        <end position="128"/>
    </location>
</feature>
<keyword evidence="1 2" id="KW-0597">Phosphoprotein</keyword>
<dbReference type="GO" id="GO:0000160">
    <property type="term" value="P:phosphorelay signal transduction system"/>
    <property type="evidence" value="ECO:0007669"/>
    <property type="project" value="InterPro"/>
</dbReference>
<dbReference type="PANTHER" id="PTHR44591:SF23">
    <property type="entry name" value="CHEY SUBFAMILY"/>
    <property type="match status" value="1"/>
</dbReference>
<organism evidence="4">
    <name type="scientific">Vitiosangium cumulatum</name>
    <dbReference type="NCBI Taxonomy" id="1867796"/>
    <lineage>
        <taxon>Bacteria</taxon>
        <taxon>Pseudomonadati</taxon>
        <taxon>Myxococcota</taxon>
        <taxon>Myxococcia</taxon>
        <taxon>Myxococcales</taxon>
        <taxon>Cystobacterineae</taxon>
        <taxon>Archangiaceae</taxon>
        <taxon>Vitiosangium</taxon>
    </lineage>
</organism>
<dbReference type="InterPro" id="IPR001789">
    <property type="entry name" value="Sig_transdc_resp-reg_receiver"/>
</dbReference>
<sequence>MVSLRGPVLIVEDDPDIRESLQHFLESHGYPVCAASHGKEALELLGRTPRPAVVVLDMSLPVMDGHRLLTARKGDALLRSIPVVILSAAMAGVNPRDRALYAANYGVAAFLAKPTDPKQLLEAVERHGLRAEDSTAGVPV</sequence>
<evidence type="ECO:0000256" key="2">
    <source>
        <dbReference type="PROSITE-ProRule" id="PRU00169"/>
    </source>
</evidence>
<dbReference type="SUPFAM" id="SSF52172">
    <property type="entry name" value="CheY-like"/>
    <property type="match status" value="1"/>
</dbReference>
<dbReference type="PROSITE" id="PS50110">
    <property type="entry name" value="RESPONSE_REGULATORY"/>
    <property type="match status" value="1"/>
</dbReference>
<name>A0A7D4XGP2_9BACT</name>
<dbReference type="InterPro" id="IPR011006">
    <property type="entry name" value="CheY-like_superfamily"/>
</dbReference>
<dbReference type="InterPro" id="IPR050595">
    <property type="entry name" value="Bact_response_regulator"/>
</dbReference>
<dbReference type="Pfam" id="PF00072">
    <property type="entry name" value="Response_reg"/>
    <property type="match status" value="1"/>
</dbReference>
<evidence type="ECO:0000259" key="3">
    <source>
        <dbReference type="PROSITE" id="PS50110"/>
    </source>
</evidence>
<evidence type="ECO:0000313" key="4">
    <source>
        <dbReference type="EMBL" id="QKW93707.1"/>
    </source>
</evidence>
<evidence type="ECO:0000256" key="1">
    <source>
        <dbReference type="ARBA" id="ARBA00022553"/>
    </source>
</evidence>
<reference evidence="4" key="1">
    <citation type="journal article" date="2020" name="Molecules">
        <title>2-Hydroxysorangiadenosine: Structure and Biosynthesis of a Myxobacterial Sesquiterpene-Nucleoside.</title>
        <authorList>
            <person name="Okoth D.A."/>
            <person name="Hug J.J."/>
            <person name="Garcia R."/>
            <person name="Sproer C."/>
            <person name="Overmann J."/>
            <person name="Muller R."/>
        </authorList>
    </citation>
    <scope>NUCLEOTIDE SEQUENCE</scope>
    <source>
        <strain evidence="4">MCy10943</strain>
    </source>
</reference>
<feature type="modified residue" description="4-aspartylphosphate" evidence="2">
    <location>
        <position position="57"/>
    </location>
</feature>
<dbReference type="PANTHER" id="PTHR44591">
    <property type="entry name" value="STRESS RESPONSE REGULATOR PROTEIN 1"/>
    <property type="match status" value="1"/>
</dbReference>
<accession>A0A7D4XGP2</accession>
<dbReference type="Gene3D" id="3.40.50.2300">
    <property type="match status" value="1"/>
</dbReference>
<dbReference type="EMBL" id="MT520813">
    <property type="protein sequence ID" value="QKW93707.1"/>
    <property type="molecule type" value="Genomic_DNA"/>
</dbReference>
<proteinExistence type="predicted"/>
<dbReference type="AlphaFoldDB" id="A0A7D4XGP2"/>
<dbReference type="SMART" id="SM00448">
    <property type="entry name" value="REC"/>
    <property type="match status" value="1"/>
</dbReference>